<dbReference type="Gene3D" id="3.90.1140.10">
    <property type="entry name" value="Cyclic phosphodiesterase"/>
    <property type="match status" value="1"/>
</dbReference>
<proteinExistence type="predicted"/>
<organism evidence="1 2">
    <name type="scientific">Adhaeribacter arboris</name>
    <dbReference type="NCBI Taxonomy" id="2072846"/>
    <lineage>
        <taxon>Bacteria</taxon>
        <taxon>Pseudomonadati</taxon>
        <taxon>Bacteroidota</taxon>
        <taxon>Cytophagia</taxon>
        <taxon>Cytophagales</taxon>
        <taxon>Hymenobacteraceae</taxon>
        <taxon>Adhaeribacter</taxon>
    </lineage>
</organism>
<gene>
    <name evidence="1" type="ORF">AHMF7605_21525</name>
</gene>
<keyword evidence="2" id="KW-1185">Reference proteome</keyword>
<sequence length="187" mass="21569">MQKADYLLIISPSHAVKSVAIYYKNWLASYIGSFTARFSEPHLSIASFIMDVCKEKILVPTLRRAAAEEKPFSLSTHGFGSFFNSRTVFMQIEEIKEFAQLSRNLHEKSTISFLPSTCKSLFYVPHLTIGRRLEHKYEYACRLFQYQTISQTFTASAVILLKRDEQGLFQSIQEFPFLSRPSQLSLF</sequence>
<dbReference type="Pfam" id="PF13563">
    <property type="entry name" value="2_5_RNA_ligase2"/>
    <property type="match status" value="1"/>
</dbReference>
<dbReference type="PANTHER" id="PTHR40037">
    <property type="entry name" value="PHOSPHOESTERASE YJCG-RELATED"/>
    <property type="match status" value="1"/>
</dbReference>
<name>A0A2T2YK55_9BACT</name>
<dbReference type="RefSeq" id="WP_106932079.1">
    <property type="nucleotide sequence ID" value="NZ_PYFT01000001.1"/>
</dbReference>
<dbReference type="EMBL" id="PYFT01000001">
    <property type="protein sequence ID" value="PSR55897.1"/>
    <property type="molecule type" value="Genomic_DNA"/>
</dbReference>
<reference evidence="1 2" key="1">
    <citation type="submission" date="2018-03" db="EMBL/GenBank/DDBJ databases">
        <title>Adhaeribacter sp. HMF7605 Genome sequencing and assembly.</title>
        <authorList>
            <person name="Kang H."/>
            <person name="Kang J."/>
            <person name="Cha I."/>
            <person name="Kim H."/>
            <person name="Joh K."/>
        </authorList>
    </citation>
    <scope>NUCLEOTIDE SEQUENCE [LARGE SCALE GENOMIC DNA]</scope>
    <source>
        <strain evidence="1 2">HMF7605</strain>
    </source>
</reference>
<dbReference type="SUPFAM" id="SSF55144">
    <property type="entry name" value="LigT-like"/>
    <property type="match status" value="1"/>
</dbReference>
<evidence type="ECO:0000313" key="1">
    <source>
        <dbReference type="EMBL" id="PSR55897.1"/>
    </source>
</evidence>
<dbReference type="OrthoDB" id="9814400at2"/>
<protein>
    <recommendedName>
        <fullName evidence="3">2'-5' RNA ligase</fullName>
    </recommendedName>
</protein>
<evidence type="ECO:0008006" key="3">
    <source>
        <dbReference type="Google" id="ProtNLM"/>
    </source>
</evidence>
<dbReference type="AlphaFoldDB" id="A0A2T2YK55"/>
<accession>A0A2T2YK55</accession>
<dbReference type="Proteomes" id="UP000240357">
    <property type="component" value="Unassembled WGS sequence"/>
</dbReference>
<dbReference type="InterPro" id="IPR050580">
    <property type="entry name" value="2H_phosphoesterase_YjcG-like"/>
</dbReference>
<dbReference type="PANTHER" id="PTHR40037:SF1">
    <property type="entry name" value="PHOSPHOESTERASE SAOUHSC_00951-RELATED"/>
    <property type="match status" value="1"/>
</dbReference>
<evidence type="ECO:0000313" key="2">
    <source>
        <dbReference type="Proteomes" id="UP000240357"/>
    </source>
</evidence>
<comment type="caution">
    <text evidence="1">The sequence shown here is derived from an EMBL/GenBank/DDBJ whole genome shotgun (WGS) entry which is preliminary data.</text>
</comment>
<dbReference type="InterPro" id="IPR009097">
    <property type="entry name" value="Cyclic_Pdiesterase"/>
</dbReference>